<keyword evidence="3" id="KW-0997">Cell inner membrane</keyword>
<evidence type="ECO:0000256" key="4">
    <source>
        <dbReference type="ARBA" id="ARBA00022692"/>
    </source>
</evidence>
<dbReference type="InterPro" id="IPR046357">
    <property type="entry name" value="PPIase_dom_sf"/>
</dbReference>
<evidence type="ECO:0000313" key="15">
    <source>
        <dbReference type="Proteomes" id="UP001165678"/>
    </source>
</evidence>
<dbReference type="GO" id="GO:0005886">
    <property type="term" value="C:plasma membrane"/>
    <property type="evidence" value="ECO:0007669"/>
    <property type="project" value="UniProtKB-SubCell"/>
</dbReference>
<feature type="transmembrane region" description="Helical" evidence="12">
    <location>
        <begin position="12"/>
        <end position="30"/>
    </location>
</feature>
<keyword evidence="15" id="KW-1185">Reference proteome</keyword>
<comment type="caution">
    <text evidence="14">The sequence shown here is derived from an EMBL/GenBank/DDBJ whole genome shotgun (WGS) entry which is preliminary data.</text>
</comment>
<evidence type="ECO:0000256" key="10">
    <source>
        <dbReference type="ARBA" id="ARBA00042775"/>
    </source>
</evidence>
<feature type="domain" description="PpiC" evidence="13">
    <location>
        <begin position="256"/>
        <end position="355"/>
    </location>
</feature>
<comment type="subcellular location">
    <subcellularLocation>
        <location evidence="1">Cell inner membrane</location>
        <topology evidence="1">Single-pass type II membrane protein</topology>
        <orientation evidence="1">Periplasmic side</orientation>
    </subcellularLocation>
</comment>
<accession>A0AA41ZDY1</accession>
<dbReference type="PANTHER" id="PTHR47529">
    <property type="entry name" value="PEPTIDYL-PROLYL CIS-TRANS ISOMERASE D"/>
    <property type="match status" value="1"/>
</dbReference>
<dbReference type="Gene3D" id="3.10.50.40">
    <property type="match status" value="1"/>
</dbReference>
<dbReference type="SUPFAM" id="SSF54534">
    <property type="entry name" value="FKBP-like"/>
    <property type="match status" value="1"/>
</dbReference>
<dbReference type="InterPro" id="IPR027304">
    <property type="entry name" value="Trigger_fact/SurA_dom_sf"/>
</dbReference>
<evidence type="ECO:0000259" key="13">
    <source>
        <dbReference type="PROSITE" id="PS50198"/>
    </source>
</evidence>
<dbReference type="EMBL" id="JAPIVE010000001">
    <property type="protein sequence ID" value="MCX2523062.1"/>
    <property type="molecule type" value="Genomic_DNA"/>
</dbReference>
<dbReference type="Gene3D" id="1.10.4030.10">
    <property type="entry name" value="Porin chaperone SurA, peptide-binding domain"/>
    <property type="match status" value="1"/>
</dbReference>
<evidence type="ECO:0000256" key="11">
    <source>
        <dbReference type="PROSITE-ProRule" id="PRU00278"/>
    </source>
</evidence>
<dbReference type="Proteomes" id="UP001165678">
    <property type="component" value="Unassembled WGS sequence"/>
</dbReference>
<dbReference type="InterPro" id="IPR052029">
    <property type="entry name" value="PpiD_chaperone"/>
</dbReference>
<keyword evidence="7" id="KW-0143">Chaperone</keyword>
<dbReference type="PROSITE" id="PS01096">
    <property type="entry name" value="PPIC_PPIASE_1"/>
    <property type="match status" value="1"/>
</dbReference>
<sequence>MLQHIRDRAQGWIAKVIVALIAITFTFFGVESIVSVFTQDSNDAATVNGESISKQAVNLQLQRGIRSGQIPPDQEGQARSQILDQLITRSLLRQYAEEHGLVFTRAQADQLIVQLPEFQDQNNHFSKERFVQSLNNAGFSPGSFRRQLEDDMLITQLQQGLAGSSFVLPSEVKAVSDLQNQTRTFRYALLGPDDLNAPVSVSDEDITAYYKAHQDQFMRPQQVRLNYLLLDRDALASRQDVSDDALEKAYQAQRSKAPKRVSDIVISINDERTAEQAHALADDIEKKLADGGDFAALARQYSSDKSSADKGGDLGVITEGIFGDTFDRTVSSLSEGDVSAPVKLDNAYHILRVTHVDIEDFDSMKAALRKQVQKDEASSRFDELAQKLKDESYSAPDLKSVAEALNLPLKHSEWLGRNNDDALLGNQDVMEAAFSQDVLNTSDISQGYNSDVIELDDDHRLVIRVADWRPEETLPQSDVAGRIRTILTRQRQQAALKDEASRVTASLKAGKPVSSINWQQADSVGRQSDQVDDGVLKAAFTLPHPDSNSTVYAHRPVGQSQVIIGLSKVGSTSGSDNSNDFTRSMAERVMTQSIVSGLTASLRDKADITK</sequence>
<evidence type="ECO:0000256" key="2">
    <source>
        <dbReference type="ARBA" id="ARBA00022475"/>
    </source>
</evidence>
<gene>
    <name evidence="14" type="ORF">OQ287_02305</name>
</gene>
<evidence type="ECO:0000256" key="3">
    <source>
        <dbReference type="ARBA" id="ARBA00022519"/>
    </source>
</evidence>
<keyword evidence="2" id="KW-1003">Cell membrane</keyword>
<dbReference type="GO" id="GO:0003755">
    <property type="term" value="F:peptidyl-prolyl cis-trans isomerase activity"/>
    <property type="evidence" value="ECO:0007669"/>
    <property type="project" value="UniProtKB-KW"/>
</dbReference>
<dbReference type="AlphaFoldDB" id="A0AA41ZDY1"/>
<keyword evidence="6 12" id="KW-0472">Membrane</keyword>
<keyword evidence="4 12" id="KW-0812">Transmembrane</keyword>
<organism evidence="14 15">
    <name type="scientific">Larsenimonas rhizosphaerae</name>
    <dbReference type="NCBI Taxonomy" id="2944682"/>
    <lineage>
        <taxon>Bacteria</taxon>
        <taxon>Pseudomonadati</taxon>
        <taxon>Pseudomonadota</taxon>
        <taxon>Gammaproteobacteria</taxon>
        <taxon>Oceanospirillales</taxon>
        <taxon>Halomonadaceae</taxon>
        <taxon>Larsenimonas</taxon>
    </lineage>
</organism>
<evidence type="ECO:0000256" key="1">
    <source>
        <dbReference type="ARBA" id="ARBA00004382"/>
    </source>
</evidence>
<dbReference type="Pfam" id="PF00639">
    <property type="entry name" value="Rotamase"/>
    <property type="match status" value="1"/>
</dbReference>
<evidence type="ECO:0000313" key="14">
    <source>
        <dbReference type="EMBL" id="MCX2523062.1"/>
    </source>
</evidence>
<protein>
    <recommendedName>
        <fullName evidence="9">Periplasmic chaperone PpiD</fullName>
    </recommendedName>
    <alternativeName>
        <fullName evidence="10">Periplasmic folding chaperone</fullName>
    </alternativeName>
</protein>
<dbReference type="RefSeq" id="WP_265895455.1">
    <property type="nucleotide sequence ID" value="NZ_JAPIVE010000001.1"/>
</dbReference>
<evidence type="ECO:0000256" key="5">
    <source>
        <dbReference type="ARBA" id="ARBA00022989"/>
    </source>
</evidence>
<proteinExistence type="inferred from homology"/>
<evidence type="ECO:0000256" key="9">
    <source>
        <dbReference type="ARBA" id="ARBA00040743"/>
    </source>
</evidence>
<evidence type="ECO:0000256" key="6">
    <source>
        <dbReference type="ARBA" id="ARBA00023136"/>
    </source>
</evidence>
<dbReference type="SUPFAM" id="SSF109998">
    <property type="entry name" value="Triger factor/SurA peptide-binding domain-like"/>
    <property type="match status" value="1"/>
</dbReference>
<evidence type="ECO:0000256" key="8">
    <source>
        <dbReference type="ARBA" id="ARBA00038408"/>
    </source>
</evidence>
<keyword evidence="5 12" id="KW-1133">Transmembrane helix</keyword>
<dbReference type="Pfam" id="PF13624">
    <property type="entry name" value="SurA_N_3"/>
    <property type="match status" value="1"/>
</dbReference>
<dbReference type="PANTHER" id="PTHR47529:SF1">
    <property type="entry name" value="PERIPLASMIC CHAPERONE PPID"/>
    <property type="match status" value="1"/>
</dbReference>
<comment type="similarity">
    <text evidence="8">Belongs to the PpiD chaperone family.</text>
</comment>
<name>A0AA41ZDY1_9GAMM</name>
<evidence type="ECO:0000256" key="7">
    <source>
        <dbReference type="ARBA" id="ARBA00023186"/>
    </source>
</evidence>
<keyword evidence="11" id="KW-0697">Rotamase</keyword>
<evidence type="ECO:0000256" key="12">
    <source>
        <dbReference type="SAM" id="Phobius"/>
    </source>
</evidence>
<keyword evidence="11" id="KW-0413">Isomerase</keyword>
<dbReference type="InterPro" id="IPR000297">
    <property type="entry name" value="PPIase_PpiC"/>
</dbReference>
<reference evidence="14" key="1">
    <citation type="submission" date="2022-11" db="EMBL/GenBank/DDBJ databases">
        <title>Larsenimonas rhizosphaerae sp. nov., isolated from a tidal mudflat.</title>
        <authorList>
            <person name="Lee S.D."/>
            <person name="Kim I.S."/>
        </authorList>
    </citation>
    <scope>NUCLEOTIDE SEQUENCE</scope>
    <source>
        <strain evidence="14">GH2-1</strain>
    </source>
</reference>
<dbReference type="InterPro" id="IPR023058">
    <property type="entry name" value="PPIase_PpiC_CS"/>
</dbReference>
<dbReference type="PROSITE" id="PS50198">
    <property type="entry name" value="PPIC_PPIASE_2"/>
    <property type="match status" value="1"/>
</dbReference>